<gene>
    <name evidence="2" type="ORF">AABB31_08380</name>
</gene>
<accession>A0AAN0NK55</accession>
<feature type="domain" description="DNA circulation N-terminal" evidence="1">
    <location>
        <begin position="15"/>
        <end position="72"/>
    </location>
</feature>
<dbReference type="KEGG" id="yrh:AABB31_08380"/>
<keyword evidence="3" id="KW-1185">Reference proteome</keyword>
<dbReference type="AlphaFoldDB" id="A0AAN0NK55"/>
<dbReference type="EMBL" id="CP151767">
    <property type="protein sequence ID" value="WZU68866.1"/>
    <property type="molecule type" value="Genomic_DNA"/>
</dbReference>
<organism evidence="2 3">
    <name type="scientific">Yoonia rhodophyticola</name>
    <dbReference type="NCBI Taxonomy" id="3137370"/>
    <lineage>
        <taxon>Bacteria</taxon>
        <taxon>Pseudomonadati</taxon>
        <taxon>Pseudomonadota</taxon>
        <taxon>Alphaproteobacteria</taxon>
        <taxon>Rhodobacterales</taxon>
        <taxon>Paracoccaceae</taxon>
        <taxon>Yoonia</taxon>
    </lineage>
</organism>
<reference evidence="2" key="1">
    <citation type="submission" date="2024-08" db="EMBL/GenBank/DDBJ databases">
        <title>Phylogenomic analyses of a clade within the roseobacter group suggest taxonomic reassignments of species of the genera Aestuariivita, Citreicella, Loktanella, Nautella, Pelagibaca, Ruegeria, Thalassobius, Thiobacimonas and Tropicibacter, and the proposal o.</title>
        <authorList>
            <person name="Jeon C.O."/>
        </authorList>
    </citation>
    <scope>NUCLEOTIDE SEQUENCE</scope>
    <source>
        <strain evidence="2">SS1-5</strain>
    </source>
</reference>
<evidence type="ECO:0000259" key="1">
    <source>
        <dbReference type="Pfam" id="PF07157"/>
    </source>
</evidence>
<evidence type="ECO:0000313" key="2">
    <source>
        <dbReference type="EMBL" id="WZU68866.1"/>
    </source>
</evidence>
<proteinExistence type="predicted"/>
<evidence type="ECO:0000313" key="3">
    <source>
        <dbReference type="Proteomes" id="UP001470809"/>
    </source>
</evidence>
<sequence length="201" mass="21024">MQETVLIGDLELDKVLDIEVSQSRKLAAHPIPGWDGDLIQDMGEAAAEITIRGIAHGEDAGQRLEDLRAAFGDGTPLDFVSSASVATEVEQTLLARLDVVQSGHLNGGYMYAMTLRRYVPPPEPTIGGFSADFLQDLGDLNVADALANTGAFADALGTAQGALDSVNAALDVLEDAKNFVEGALELEPLLSAMGTVASSAK</sequence>
<name>A0AAN0NK55_9RHOB</name>
<dbReference type="Pfam" id="PF07157">
    <property type="entry name" value="DNA_circ_N"/>
    <property type="match status" value="1"/>
</dbReference>
<dbReference type="Proteomes" id="UP001470809">
    <property type="component" value="Chromosome"/>
</dbReference>
<dbReference type="RefSeq" id="WP_342078159.1">
    <property type="nucleotide sequence ID" value="NZ_CP151767.2"/>
</dbReference>
<protein>
    <submittedName>
        <fullName evidence="2">DNA circularization N-terminal domain-containing protein</fullName>
    </submittedName>
</protein>
<dbReference type="InterPro" id="IPR009826">
    <property type="entry name" value="DNA_circ_N"/>
</dbReference>